<comment type="similarity">
    <text evidence="1">Belongs to the peptidase S66 family.</text>
</comment>
<keyword evidence="2" id="KW-0378">Hydrolase</keyword>
<dbReference type="Proteomes" id="UP000229794">
    <property type="component" value="Unassembled WGS sequence"/>
</dbReference>
<feature type="domain" description="LD-carboxypeptidase C-terminal" evidence="4">
    <location>
        <begin position="217"/>
        <end position="339"/>
    </location>
</feature>
<dbReference type="InterPro" id="IPR003507">
    <property type="entry name" value="S66_fam"/>
</dbReference>
<dbReference type="EMBL" id="PCST01000040">
    <property type="protein sequence ID" value="PIP55473.1"/>
    <property type="molecule type" value="Genomic_DNA"/>
</dbReference>
<evidence type="ECO:0000259" key="3">
    <source>
        <dbReference type="Pfam" id="PF02016"/>
    </source>
</evidence>
<dbReference type="InterPro" id="IPR027461">
    <property type="entry name" value="Carboxypeptidase_A_C_sf"/>
</dbReference>
<dbReference type="SUPFAM" id="SSF52317">
    <property type="entry name" value="Class I glutamine amidotransferase-like"/>
    <property type="match status" value="1"/>
</dbReference>
<evidence type="ECO:0000256" key="1">
    <source>
        <dbReference type="ARBA" id="ARBA00010233"/>
    </source>
</evidence>
<comment type="caution">
    <text evidence="5">The sequence shown here is derived from an EMBL/GenBank/DDBJ whole genome shotgun (WGS) entry which is preliminary data.</text>
</comment>
<dbReference type="InterPro" id="IPR027478">
    <property type="entry name" value="LdcA_N"/>
</dbReference>
<dbReference type="InterPro" id="IPR029062">
    <property type="entry name" value="Class_I_gatase-like"/>
</dbReference>
<sequence length="362" mass="41090">MVTKIHRPLCKGDGVALVNPAGVLPERFRKQHGYVVKYLNNLGFSVKDYVIESGWENPTKRSEAFLTAFTDAQVKAVLPLCGGARIYDILPLLDYRVIAANPKIICGFSELSALMITIAERANLLTFVGPHLNFLNPKASNQENWFTLRSFWNMLQWDWHGKNGLSKNEAYHFFVAPRTLILPIVVRNIYREPIRIKNSSWRDNFYLSLNPDQEVSGEVLIGSLAALVRLCWIGMAPTLAGKVVFLDTLDMSFEAIKDLLQRLNSYCHLERTAGIIFSSFGERTDRKDVMFPELRSKDHLRIFLQEVSDFLGGKQEIFYGFPLGHCAYKLTLPVGLRATFVGNEGKLLLQESPYLTEKNNPE</sequence>
<accession>A0A2H0BCR0</accession>
<name>A0A2H0BCR0_9BACT</name>
<evidence type="ECO:0000259" key="4">
    <source>
        <dbReference type="Pfam" id="PF17676"/>
    </source>
</evidence>
<protein>
    <recommendedName>
        <fullName evidence="7">LD-carboxypeptidase</fullName>
    </recommendedName>
</protein>
<evidence type="ECO:0008006" key="7">
    <source>
        <dbReference type="Google" id="ProtNLM"/>
    </source>
</evidence>
<dbReference type="InterPro" id="IPR040921">
    <property type="entry name" value="Peptidase_S66C"/>
</dbReference>
<dbReference type="Pfam" id="PF02016">
    <property type="entry name" value="Peptidase_S66"/>
    <property type="match status" value="1"/>
</dbReference>
<dbReference type="SUPFAM" id="SSF141986">
    <property type="entry name" value="LD-carboxypeptidase A C-terminal domain-like"/>
    <property type="match status" value="1"/>
</dbReference>
<feature type="domain" description="LD-carboxypeptidase N-terminal" evidence="3">
    <location>
        <begin position="15"/>
        <end position="129"/>
    </location>
</feature>
<dbReference type="InterPro" id="IPR040449">
    <property type="entry name" value="Peptidase_S66_N"/>
</dbReference>
<dbReference type="Pfam" id="PF17676">
    <property type="entry name" value="Peptidase_S66C"/>
    <property type="match status" value="1"/>
</dbReference>
<gene>
    <name evidence="5" type="ORF">COX06_03075</name>
</gene>
<evidence type="ECO:0000313" key="5">
    <source>
        <dbReference type="EMBL" id="PIP55473.1"/>
    </source>
</evidence>
<evidence type="ECO:0000313" key="6">
    <source>
        <dbReference type="Proteomes" id="UP000229794"/>
    </source>
</evidence>
<dbReference type="Gene3D" id="3.50.30.60">
    <property type="entry name" value="LD-carboxypeptidase A C-terminal domain-like"/>
    <property type="match status" value="1"/>
</dbReference>
<dbReference type="GO" id="GO:0016787">
    <property type="term" value="F:hydrolase activity"/>
    <property type="evidence" value="ECO:0007669"/>
    <property type="project" value="UniProtKB-KW"/>
</dbReference>
<evidence type="ECO:0000256" key="2">
    <source>
        <dbReference type="ARBA" id="ARBA00022801"/>
    </source>
</evidence>
<dbReference type="PANTHER" id="PTHR30237">
    <property type="entry name" value="MURAMOYLTETRAPEPTIDE CARBOXYPEPTIDASE"/>
    <property type="match status" value="1"/>
</dbReference>
<reference evidence="5 6" key="1">
    <citation type="submission" date="2017-09" db="EMBL/GenBank/DDBJ databases">
        <title>Depth-based differentiation of microbial function through sediment-hosted aquifers and enrichment of novel symbionts in the deep terrestrial subsurface.</title>
        <authorList>
            <person name="Probst A.J."/>
            <person name="Ladd B."/>
            <person name="Jarett J.K."/>
            <person name="Geller-Mcgrath D.E."/>
            <person name="Sieber C.M."/>
            <person name="Emerson J.B."/>
            <person name="Anantharaman K."/>
            <person name="Thomas B.C."/>
            <person name="Malmstrom R."/>
            <person name="Stieglmeier M."/>
            <person name="Klingl A."/>
            <person name="Woyke T."/>
            <person name="Ryan C.M."/>
            <person name="Banfield J.F."/>
        </authorList>
    </citation>
    <scope>NUCLEOTIDE SEQUENCE [LARGE SCALE GENOMIC DNA]</scope>
    <source>
        <strain evidence="5">CG22_combo_CG10-13_8_21_14_all_42_17</strain>
    </source>
</reference>
<organism evidence="5 6">
    <name type="scientific">Candidatus Zambryskibacteria bacterium CG22_combo_CG10-13_8_21_14_all_42_17</name>
    <dbReference type="NCBI Taxonomy" id="1975118"/>
    <lineage>
        <taxon>Bacteria</taxon>
        <taxon>Candidatus Zambryskiibacteriota</taxon>
    </lineage>
</organism>
<dbReference type="AlphaFoldDB" id="A0A2H0BCR0"/>
<proteinExistence type="inferred from homology"/>
<dbReference type="Gene3D" id="3.40.50.10740">
    <property type="entry name" value="Class I glutamine amidotransferase-like"/>
    <property type="match status" value="1"/>
</dbReference>